<dbReference type="PANTHER" id="PTHR43179:SF7">
    <property type="entry name" value="RHAMNOSYLTRANSFERASE WBBL"/>
    <property type="match status" value="1"/>
</dbReference>
<gene>
    <name evidence="2" type="ORF">ACFO0G_03955</name>
</gene>
<reference evidence="3" key="1">
    <citation type="journal article" date="2019" name="Int. J. Syst. Evol. Microbiol.">
        <title>The Global Catalogue of Microorganisms (GCM) 10K type strain sequencing project: providing services to taxonomists for standard genome sequencing and annotation.</title>
        <authorList>
            <consortium name="The Broad Institute Genomics Platform"/>
            <consortium name="The Broad Institute Genome Sequencing Center for Infectious Disease"/>
            <person name="Wu L."/>
            <person name="Ma J."/>
        </authorList>
    </citation>
    <scope>NUCLEOTIDE SEQUENCE [LARGE SCALE GENOMIC DNA]</scope>
    <source>
        <strain evidence="3">PJ61</strain>
    </source>
</reference>
<dbReference type="GO" id="GO:0016757">
    <property type="term" value="F:glycosyltransferase activity"/>
    <property type="evidence" value="ECO:0007669"/>
    <property type="project" value="UniProtKB-KW"/>
</dbReference>
<accession>A0ABV8WEW1</accession>
<dbReference type="EMBL" id="JBHSDQ010000001">
    <property type="protein sequence ID" value="MFC4395234.1"/>
    <property type="molecule type" value="Genomic_DNA"/>
</dbReference>
<dbReference type="Gene3D" id="3.90.550.10">
    <property type="entry name" value="Spore Coat Polysaccharide Biosynthesis Protein SpsA, Chain A"/>
    <property type="match status" value="1"/>
</dbReference>
<dbReference type="PANTHER" id="PTHR43179">
    <property type="entry name" value="RHAMNOSYLTRANSFERASE WBBL"/>
    <property type="match status" value="1"/>
</dbReference>
<dbReference type="EC" id="2.4.-.-" evidence="2"/>
<keyword evidence="2" id="KW-0328">Glycosyltransferase</keyword>
<organism evidence="2 3">
    <name type="scientific">Arthrobacter sedimenti</name>
    <dbReference type="NCBI Taxonomy" id="2694931"/>
    <lineage>
        <taxon>Bacteria</taxon>
        <taxon>Bacillati</taxon>
        <taxon>Actinomycetota</taxon>
        <taxon>Actinomycetes</taxon>
        <taxon>Micrococcales</taxon>
        <taxon>Micrococcaceae</taxon>
        <taxon>Arthrobacter</taxon>
    </lineage>
</organism>
<evidence type="ECO:0000313" key="3">
    <source>
        <dbReference type="Proteomes" id="UP001595778"/>
    </source>
</evidence>
<dbReference type="InterPro" id="IPR001173">
    <property type="entry name" value="Glyco_trans_2-like"/>
</dbReference>
<keyword evidence="2" id="KW-0808">Transferase</keyword>
<sequence>MENRNLCILILNWNSHDDAIRAAKLLSGSPWDVCIVDNGSDDSSAVTSLRDGSRRLHVLETGQNLGYAGGMNFGMRWARGEGFSHVLLLNPDTTPSVDVIEGMLRAAEGCAVVGTAQVTEDHTPYLSAATLRGKKVVPFQCPTSCGRGHDVDIVSGAGIMVELDVAHSLGYIDEQFFHYKEEFDFCYRVSSAGHRVRYHCGTPLIHRRGGSLSGSSPSASYYSYRNEMLFLQKHYGPFVVFSCLGLYKNAVLSMTQHPRNAKAILRGIAHGIRGVTGPLFNLNAKGRGR</sequence>
<dbReference type="InterPro" id="IPR029044">
    <property type="entry name" value="Nucleotide-diphossugar_trans"/>
</dbReference>
<dbReference type="RefSeq" id="WP_376976507.1">
    <property type="nucleotide sequence ID" value="NZ_JBHSDQ010000001.1"/>
</dbReference>
<comment type="caution">
    <text evidence="2">The sequence shown here is derived from an EMBL/GenBank/DDBJ whole genome shotgun (WGS) entry which is preliminary data.</text>
</comment>
<evidence type="ECO:0000313" key="2">
    <source>
        <dbReference type="EMBL" id="MFC4395234.1"/>
    </source>
</evidence>
<evidence type="ECO:0000259" key="1">
    <source>
        <dbReference type="Pfam" id="PF00535"/>
    </source>
</evidence>
<proteinExistence type="predicted"/>
<dbReference type="Pfam" id="PF00535">
    <property type="entry name" value="Glycos_transf_2"/>
    <property type="match status" value="1"/>
</dbReference>
<name>A0ABV8WEW1_9MICC</name>
<protein>
    <submittedName>
        <fullName evidence="2">Glycosyltransferase family 2 protein</fullName>
        <ecNumber evidence="2">2.4.-.-</ecNumber>
    </submittedName>
</protein>
<keyword evidence="3" id="KW-1185">Reference proteome</keyword>
<dbReference type="SUPFAM" id="SSF53448">
    <property type="entry name" value="Nucleotide-diphospho-sugar transferases"/>
    <property type="match status" value="1"/>
</dbReference>
<feature type="domain" description="Glycosyltransferase 2-like" evidence="1">
    <location>
        <begin position="20"/>
        <end position="123"/>
    </location>
</feature>
<dbReference type="Proteomes" id="UP001595778">
    <property type="component" value="Unassembled WGS sequence"/>
</dbReference>